<name>A0ABM8WAE5_9BURK</name>
<dbReference type="Proteomes" id="UP000706525">
    <property type="component" value="Unassembled WGS sequence"/>
</dbReference>
<comment type="caution">
    <text evidence="3">The sequence shown here is derived from an EMBL/GenBank/DDBJ whole genome shotgun (WGS) entry which is preliminary data.</text>
</comment>
<sequence>MYIVAIAWLYVALMMAITERTAVAAVLTFFAYGVAPVALVLYILGTGARKRRRKAREQQEAPSPSPAGKGATNDAGSVSQPD</sequence>
<feature type="transmembrane region" description="Helical" evidence="2">
    <location>
        <begin position="30"/>
        <end position="48"/>
    </location>
</feature>
<protein>
    <recommendedName>
        <fullName evidence="5">Transmembrane protein</fullName>
    </recommendedName>
</protein>
<dbReference type="RefSeq" id="WP_223981582.1">
    <property type="nucleotide sequence ID" value="NZ_CAJZAG010000001.1"/>
</dbReference>
<evidence type="ECO:0000256" key="1">
    <source>
        <dbReference type="SAM" id="MobiDB-lite"/>
    </source>
</evidence>
<dbReference type="EMBL" id="CAJZAG010000001">
    <property type="protein sequence ID" value="CAG9164235.1"/>
    <property type="molecule type" value="Genomic_DNA"/>
</dbReference>
<evidence type="ECO:0000313" key="3">
    <source>
        <dbReference type="EMBL" id="CAG9164235.1"/>
    </source>
</evidence>
<reference evidence="3 4" key="1">
    <citation type="submission" date="2021-08" db="EMBL/GenBank/DDBJ databases">
        <authorList>
            <person name="Peeters C."/>
        </authorList>
    </citation>
    <scope>NUCLEOTIDE SEQUENCE [LARGE SCALE GENOMIC DNA]</scope>
    <source>
        <strain evidence="3 4">LMG 32289</strain>
    </source>
</reference>
<organism evidence="3 4">
    <name type="scientific">Cupriavidus pampae</name>
    <dbReference type="NCBI Taxonomy" id="659251"/>
    <lineage>
        <taxon>Bacteria</taxon>
        <taxon>Pseudomonadati</taxon>
        <taxon>Pseudomonadota</taxon>
        <taxon>Betaproteobacteria</taxon>
        <taxon>Burkholderiales</taxon>
        <taxon>Burkholderiaceae</taxon>
        <taxon>Cupriavidus</taxon>
    </lineage>
</organism>
<feature type="region of interest" description="Disordered" evidence="1">
    <location>
        <begin position="53"/>
        <end position="82"/>
    </location>
</feature>
<evidence type="ECO:0000256" key="2">
    <source>
        <dbReference type="SAM" id="Phobius"/>
    </source>
</evidence>
<evidence type="ECO:0008006" key="5">
    <source>
        <dbReference type="Google" id="ProtNLM"/>
    </source>
</evidence>
<keyword evidence="2" id="KW-1133">Transmembrane helix</keyword>
<keyword evidence="2" id="KW-0472">Membrane</keyword>
<gene>
    <name evidence="3" type="ORF">LMG32289_00576</name>
</gene>
<accession>A0ABM8WAE5</accession>
<evidence type="ECO:0000313" key="4">
    <source>
        <dbReference type="Proteomes" id="UP000706525"/>
    </source>
</evidence>
<keyword evidence="4" id="KW-1185">Reference proteome</keyword>
<keyword evidence="2" id="KW-0812">Transmembrane</keyword>
<proteinExistence type="predicted"/>